<sequence>MRSIQRGLMRRIAAEPNLTLSPFLSSFLKVKDGGKVRELVKQVTKHTITPFLHSFAVAKLAQSSRRWLSPAFANFFCSTWPLSAPFGSALARLGSPTPFQPPSAQYMVGLSIAKRLQSPAACACFSLRKMDSLVRSRPLSTTPVAVQSSSPERARNLLESFRVWLEEPASAKRGPREPKSDLPAQQGNHQVGLVHDSPFGLGNVGSDRRIVISNYGLLPLQQQALKPHVVLANTQALTWKQFWSSCMQWRYLLK</sequence>
<name>A0ACB6QSW8_9PLEO</name>
<dbReference type="EMBL" id="MU003513">
    <property type="protein sequence ID" value="KAF2469177.1"/>
    <property type="molecule type" value="Genomic_DNA"/>
</dbReference>
<protein>
    <submittedName>
        <fullName evidence="1">Uncharacterized protein</fullName>
    </submittedName>
</protein>
<reference evidence="1" key="1">
    <citation type="journal article" date="2020" name="Stud. Mycol.">
        <title>101 Dothideomycetes genomes: a test case for predicting lifestyles and emergence of pathogens.</title>
        <authorList>
            <person name="Haridas S."/>
            <person name="Albert R."/>
            <person name="Binder M."/>
            <person name="Bloem J."/>
            <person name="Labutti K."/>
            <person name="Salamov A."/>
            <person name="Andreopoulos B."/>
            <person name="Baker S."/>
            <person name="Barry K."/>
            <person name="Bills G."/>
            <person name="Bluhm B."/>
            <person name="Cannon C."/>
            <person name="Castanera R."/>
            <person name="Culley D."/>
            <person name="Daum C."/>
            <person name="Ezra D."/>
            <person name="Gonzalez J."/>
            <person name="Henrissat B."/>
            <person name="Kuo A."/>
            <person name="Liang C."/>
            <person name="Lipzen A."/>
            <person name="Lutzoni F."/>
            <person name="Magnuson J."/>
            <person name="Mondo S."/>
            <person name="Nolan M."/>
            <person name="Ohm R."/>
            <person name="Pangilinan J."/>
            <person name="Park H.-J."/>
            <person name="Ramirez L."/>
            <person name="Alfaro M."/>
            <person name="Sun H."/>
            <person name="Tritt A."/>
            <person name="Yoshinaga Y."/>
            <person name="Zwiers L.-H."/>
            <person name="Turgeon B."/>
            <person name="Goodwin S."/>
            <person name="Spatafora J."/>
            <person name="Crous P."/>
            <person name="Grigoriev I."/>
        </authorList>
    </citation>
    <scope>NUCLEOTIDE SEQUENCE</scope>
    <source>
        <strain evidence="1">ATCC 200398</strain>
    </source>
</reference>
<gene>
    <name evidence="1" type="ORF">BDR25DRAFT_356953</name>
</gene>
<proteinExistence type="predicted"/>
<dbReference type="Proteomes" id="UP000799755">
    <property type="component" value="Unassembled WGS sequence"/>
</dbReference>
<evidence type="ECO:0000313" key="1">
    <source>
        <dbReference type="EMBL" id="KAF2469177.1"/>
    </source>
</evidence>
<organism evidence="1 2">
    <name type="scientific">Lindgomyces ingoldianus</name>
    <dbReference type="NCBI Taxonomy" id="673940"/>
    <lineage>
        <taxon>Eukaryota</taxon>
        <taxon>Fungi</taxon>
        <taxon>Dikarya</taxon>
        <taxon>Ascomycota</taxon>
        <taxon>Pezizomycotina</taxon>
        <taxon>Dothideomycetes</taxon>
        <taxon>Pleosporomycetidae</taxon>
        <taxon>Pleosporales</taxon>
        <taxon>Lindgomycetaceae</taxon>
        <taxon>Lindgomyces</taxon>
    </lineage>
</organism>
<accession>A0ACB6QSW8</accession>
<comment type="caution">
    <text evidence="1">The sequence shown here is derived from an EMBL/GenBank/DDBJ whole genome shotgun (WGS) entry which is preliminary data.</text>
</comment>
<keyword evidence="2" id="KW-1185">Reference proteome</keyword>
<evidence type="ECO:0000313" key="2">
    <source>
        <dbReference type="Proteomes" id="UP000799755"/>
    </source>
</evidence>